<gene>
    <name evidence="1" type="ORF">SCLO_1002980</name>
</gene>
<dbReference type="RefSeq" id="WP_066518459.1">
    <property type="nucleotide sequence ID" value="NZ_AP017655.1"/>
</dbReference>
<dbReference type="Proteomes" id="UP000218272">
    <property type="component" value="Chromosome SCLO_1"/>
</dbReference>
<protein>
    <recommendedName>
        <fullName evidence="3">Cytochrome c</fullName>
    </recommendedName>
</protein>
<proteinExistence type="predicted"/>
<dbReference type="KEGG" id="sclo:SCLO_1002980"/>
<keyword evidence="2" id="KW-1185">Reference proteome</keyword>
<accession>A0A1E1EYK6</accession>
<dbReference type="GO" id="GO:0009055">
    <property type="term" value="F:electron transfer activity"/>
    <property type="evidence" value="ECO:0007669"/>
    <property type="project" value="InterPro"/>
</dbReference>
<evidence type="ECO:0008006" key="3">
    <source>
        <dbReference type="Google" id="ProtNLM"/>
    </source>
</evidence>
<dbReference type="AlphaFoldDB" id="A0A1E1EYK6"/>
<evidence type="ECO:0000313" key="2">
    <source>
        <dbReference type="Proteomes" id="UP000218272"/>
    </source>
</evidence>
<reference evidence="1 2" key="1">
    <citation type="submission" date="2016-10" db="EMBL/GenBank/DDBJ databases">
        <title>Complete Genome Sequence of the Nonylphenol-Degrading Bacterium Sphingobium cloacae JCM 10874T.</title>
        <authorList>
            <person name="Ootsuka M."/>
            <person name="Nishizawa T."/>
            <person name="Ohta H."/>
        </authorList>
    </citation>
    <scope>NUCLEOTIDE SEQUENCE [LARGE SCALE GENOMIC DNA]</scope>
    <source>
        <strain evidence="1 2">JCM 10874</strain>
    </source>
</reference>
<dbReference type="EMBL" id="AP017655">
    <property type="protein sequence ID" value="BAV63338.1"/>
    <property type="molecule type" value="Genomic_DNA"/>
</dbReference>
<evidence type="ECO:0000313" key="1">
    <source>
        <dbReference type="EMBL" id="BAV63338.1"/>
    </source>
</evidence>
<dbReference type="InterPro" id="IPR010980">
    <property type="entry name" value="Cyt_c/b562"/>
</dbReference>
<name>A0A1E1EYK6_9SPHN</name>
<dbReference type="GO" id="GO:0005506">
    <property type="term" value="F:iron ion binding"/>
    <property type="evidence" value="ECO:0007669"/>
    <property type="project" value="InterPro"/>
</dbReference>
<organism evidence="1 2">
    <name type="scientific">Sphingobium cloacae</name>
    <dbReference type="NCBI Taxonomy" id="120107"/>
    <lineage>
        <taxon>Bacteria</taxon>
        <taxon>Pseudomonadati</taxon>
        <taxon>Pseudomonadota</taxon>
        <taxon>Alphaproteobacteria</taxon>
        <taxon>Sphingomonadales</taxon>
        <taxon>Sphingomonadaceae</taxon>
        <taxon>Sphingobium</taxon>
    </lineage>
</organism>
<dbReference type="GO" id="GO:0020037">
    <property type="term" value="F:heme binding"/>
    <property type="evidence" value="ECO:0007669"/>
    <property type="project" value="InterPro"/>
</dbReference>
<dbReference type="GO" id="GO:0022900">
    <property type="term" value="P:electron transport chain"/>
    <property type="evidence" value="ECO:0007669"/>
    <property type="project" value="InterPro"/>
</dbReference>
<sequence>MTALAMGAALVGGCDRKADPSPVAEPADTHELMVGKIEPAAKVYWNAVKYISDENGLHEIMPRTDADWVQTREAAESVGRYADLMLTPAYAQYRGQDWHDFAKGLSDVAARAAEAAESRKADKVLELGGMMYNVCSACHEVYLPLAGSQPPTAGPDAP</sequence>
<dbReference type="SUPFAM" id="SSF47175">
    <property type="entry name" value="Cytochromes"/>
    <property type="match status" value="1"/>
</dbReference>
<dbReference type="OrthoDB" id="8537166at2"/>